<organism evidence="1 2">
    <name type="scientific">Actinomycetospora chlora</name>
    <dbReference type="NCBI Taxonomy" id="663608"/>
    <lineage>
        <taxon>Bacteria</taxon>
        <taxon>Bacillati</taxon>
        <taxon>Actinomycetota</taxon>
        <taxon>Actinomycetes</taxon>
        <taxon>Pseudonocardiales</taxon>
        <taxon>Pseudonocardiaceae</taxon>
        <taxon>Actinomycetospora</taxon>
    </lineage>
</organism>
<protein>
    <submittedName>
        <fullName evidence="1">Uncharacterized protein</fullName>
    </submittedName>
</protein>
<sequence>MSATVGGLTLSDGWGATMTSTITGIAALPSLRGMTPAEARAAQVLGMAWDPAEMVELAIEWVGDGQDATTLVDLAGRGWDDPALPALWDRALDELTEPVPARRTAQRRCAAYLARRTGDLAARIPAQRVPARGCPHCASVGA</sequence>
<comment type="caution">
    <text evidence="1">The sequence shown here is derived from an EMBL/GenBank/DDBJ whole genome shotgun (WGS) entry which is preliminary data.</text>
</comment>
<dbReference type="Proteomes" id="UP001500928">
    <property type="component" value="Unassembled WGS sequence"/>
</dbReference>
<dbReference type="EMBL" id="BAABHO010000001">
    <property type="protein sequence ID" value="GAA4772594.1"/>
    <property type="molecule type" value="Genomic_DNA"/>
</dbReference>
<reference evidence="2" key="1">
    <citation type="journal article" date="2019" name="Int. J. Syst. Evol. Microbiol.">
        <title>The Global Catalogue of Microorganisms (GCM) 10K type strain sequencing project: providing services to taxonomists for standard genome sequencing and annotation.</title>
        <authorList>
            <consortium name="The Broad Institute Genomics Platform"/>
            <consortium name="The Broad Institute Genome Sequencing Center for Infectious Disease"/>
            <person name="Wu L."/>
            <person name="Ma J."/>
        </authorList>
    </citation>
    <scope>NUCLEOTIDE SEQUENCE [LARGE SCALE GENOMIC DNA]</scope>
    <source>
        <strain evidence="2">JCM 17979</strain>
    </source>
</reference>
<proteinExistence type="predicted"/>
<keyword evidence="2" id="KW-1185">Reference proteome</keyword>
<accession>A0ABP9A3I3</accession>
<evidence type="ECO:0000313" key="1">
    <source>
        <dbReference type="EMBL" id="GAA4772594.1"/>
    </source>
</evidence>
<gene>
    <name evidence="1" type="ORF">GCM10023200_01160</name>
</gene>
<name>A0ABP9A3I3_9PSEU</name>
<evidence type="ECO:0000313" key="2">
    <source>
        <dbReference type="Proteomes" id="UP001500928"/>
    </source>
</evidence>